<dbReference type="RefSeq" id="WP_377962826.1">
    <property type="nucleotide sequence ID" value="NZ_JBHZOL010000031.1"/>
</dbReference>
<dbReference type="Pfam" id="PF02283">
    <property type="entry name" value="CobU"/>
    <property type="match status" value="1"/>
</dbReference>
<comment type="pathway">
    <text evidence="5">Cofactor biosynthesis; adenosylcobalamin biosynthesis; adenosylcobalamin from cob(II)yrinate a,c-diamide: step 6/7.</text>
</comment>
<keyword evidence="12" id="KW-0547">Nucleotide-binding</keyword>
<keyword evidence="20" id="KW-0548">Nucleotidyltransferase</keyword>
<evidence type="ECO:0000256" key="8">
    <source>
        <dbReference type="ARBA" id="ARBA00012016"/>
    </source>
</evidence>
<accession>A0ABW6IC55</accession>
<keyword evidence="21" id="KW-1185">Reference proteome</keyword>
<reference evidence="20 21" key="1">
    <citation type="submission" date="2024-10" db="EMBL/GenBank/DDBJ databases">
        <authorList>
            <person name="Ratan Roy A."/>
            <person name="Morales Sandoval P.H."/>
            <person name="De Los Santos Villalobos S."/>
            <person name="Chakraborty S."/>
            <person name="Mukherjee J."/>
        </authorList>
    </citation>
    <scope>NUCLEOTIDE SEQUENCE [LARGE SCALE GENOMIC DNA]</scope>
    <source>
        <strain evidence="20 21">S1</strain>
    </source>
</reference>
<dbReference type="PIRSF" id="PIRSF006135">
    <property type="entry name" value="CobU"/>
    <property type="match status" value="1"/>
</dbReference>
<evidence type="ECO:0000256" key="5">
    <source>
        <dbReference type="ARBA" id="ARBA00004692"/>
    </source>
</evidence>
<evidence type="ECO:0000313" key="20">
    <source>
        <dbReference type="EMBL" id="MFE4105746.1"/>
    </source>
</evidence>
<dbReference type="InterPro" id="IPR003593">
    <property type="entry name" value="AAA+_ATPase"/>
</dbReference>
<evidence type="ECO:0000256" key="1">
    <source>
        <dbReference type="ARBA" id="ARBA00000312"/>
    </source>
</evidence>
<dbReference type="EMBL" id="JBHZOL010000031">
    <property type="protein sequence ID" value="MFE4105746.1"/>
    <property type="molecule type" value="Genomic_DNA"/>
</dbReference>
<evidence type="ECO:0000256" key="12">
    <source>
        <dbReference type="ARBA" id="ARBA00022741"/>
    </source>
</evidence>
<evidence type="ECO:0000256" key="7">
    <source>
        <dbReference type="ARBA" id="ARBA00007490"/>
    </source>
</evidence>
<dbReference type="InterPro" id="IPR027417">
    <property type="entry name" value="P-loop_NTPase"/>
</dbReference>
<evidence type="ECO:0000256" key="10">
    <source>
        <dbReference type="ARBA" id="ARBA00022573"/>
    </source>
</evidence>
<keyword evidence="10" id="KW-0169">Cobalamin biosynthesis</keyword>
<dbReference type="SMART" id="SM00382">
    <property type="entry name" value="AAA"/>
    <property type="match status" value="1"/>
</dbReference>
<comment type="pathway">
    <text evidence="6">Cofactor biosynthesis; adenosylcobalamin biosynthesis; adenosylcobalamin from cob(II)yrinate a,c-diamide: step 5/7.</text>
</comment>
<evidence type="ECO:0000256" key="17">
    <source>
        <dbReference type="ARBA" id="ARBA00030571"/>
    </source>
</evidence>
<dbReference type="PANTHER" id="PTHR34848:SF1">
    <property type="entry name" value="BIFUNCTIONAL ADENOSYLCOBALAMIN BIOSYNTHESIS PROTEIN COBU"/>
    <property type="match status" value="1"/>
</dbReference>
<comment type="caution">
    <text evidence="20">The sequence shown here is derived from an EMBL/GenBank/DDBJ whole genome shotgun (WGS) entry which is preliminary data.</text>
</comment>
<feature type="domain" description="AAA+ ATPase" evidence="19">
    <location>
        <begin position="1"/>
        <end position="151"/>
    </location>
</feature>
<comment type="similarity">
    <text evidence="7">Belongs to the CobU/CobP family.</text>
</comment>
<protein>
    <recommendedName>
        <fullName evidence="16">Adenosylcobinamide kinase</fullName>
        <ecNumber evidence="8">2.7.1.156</ecNumber>
        <ecNumber evidence="9">2.7.7.62</ecNumber>
    </recommendedName>
    <alternativeName>
        <fullName evidence="17">Adenosylcobinamide-phosphate guanylyltransferase</fullName>
    </alternativeName>
</protein>
<name>A0ABW6IC55_9CYAN</name>
<evidence type="ECO:0000256" key="11">
    <source>
        <dbReference type="ARBA" id="ARBA00022679"/>
    </source>
</evidence>
<dbReference type="GO" id="GO:0008820">
    <property type="term" value="F:cobinamide phosphate guanylyltransferase activity"/>
    <property type="evidence" value="ECO:0007669"/>
    <property type="project" value="UniProtKB-EC"/>
</dbReference>
<dbReference type="EC" id="2.7.1.156" evidence="8"/>
<evidence type="ECO:0000256" key="6">
    <source>
        <dbReference type="ARBA" id="ARBA00005159"/>
    </source>
</evidence>
<evidence type="ECO:0000256" key="4">
    <source>
        <dbReference type="ARBA" id="ARBA00003889"/>
    </source>
</evidence>
<evidence type="ECO:0000256" key="14">
    <source>
        <dbReference type="ARBA" id="ARBA00022840"/>
    </source>
</evidence>
<evidence type="ECO:0000256" key="2">
    <source>
        <dbReference type="ARBA" id="ARBA00000711"/>
    </source>
</evidence>
<proteinExistence type="inferred from homology"/>
<comment type="catalytic activity">
    <reaction evidence="3">
        <text>adenosylcob(III)inamide + GTP = adenosylcob(III)inamide phosphate + GDP + H(+)</text>
        <dbReference type="Rhea" id="RHEA:15765"/>
        <dbReference type="ChEBI" id="CHEBI:2480"/>
        <dbReference type="ChEBI" id="CHEBI:15378"/>
        <dbReference type="ChEBI" id="CHEBI:37565"/>
        <dbReference type="ChEBI" id="CHEBI:58189"/>
        <dbReference type="ChEBI" id="CHEBI:58502"/>
        <dbReference type="EC" id="2.7.1.156"/>
    </reaction>
</comment>
<evidence type="ECO:0000256" key="13">
    <source>
        <dbReference type="ARBA" id="ARBA00022777"/>
    </source>
</evidence>
<keyword evidence="11 20" id="KW-0808">Transferase</keyword>
<dbReference type="Proteomes" id="UP001600165">
    <property type="component" value="Unassembled WGS sequence"/>
</dbReference>
<keyword evidence="18" id="KW-1133">Transmembrane helix</keyword>
<dbReference type="InterPro" id="IPR003203">
    <property type="entry name" value="CobU/CobP"/>
</dbReference>
<feature type="transmembrane region" description="Helical" evidence="18">
    <location>
        <begin position="151"/>
        <end position="175"/>
    </location>
</feature>
<keyword evidence="18" id="KW-0472">Membrane</keyword>
<organism evidence="20 21">
    <name type="scientific">Almyronema epifaneia S1</name>
    <dbReference type="NCBI Taxonomy" id="2991925"/>
    <lineage>
        <taxon>Bacteria</taxon>
        <taxon>Bacillati</taxon>
        <taxon>Cyanobacteriota</taxon>
        <taxon>Cyanophyceae</taxon>
        <taxon>Nodosilineales</taxon>
        <taxon>Nodosilineaceae</taxon>
        <taxon>Almyronema</taxon>
        <taxon>Almyronema epifaneia</taxon>
    </lineage>
</organism>
<evidence type="ECO:0000313" key="21">
    <source>
        <dbReference type="Proteomes" id="UP001600165"/>
    </source>
</evidence>
<evidence type="ECO:0000256" key="3">
    <source>
        <dbReference type="ARBA" id="ARBA00001522"/>
    </source>
</evidence>
<dbReference type="Gene3D" id="3.40.50.300">
    <property type="entry name" value="P-loop containing nucleotide triphosphate hydrolases"/>
    <property type="match status" value="1"/>
</dbReference>
<dbReference type="GO" id="GO:0043752">
    <property type="term" value="F:adenosylcobinamide kinase activity"/>
    <property type="evidence" value="ECO:0007669"/>
    <property type="project" value="UniProtKB-EC"/>
</dbReference>
<sequence>MSQIILVTGPTRSGKSEWAETLAHQAQKQVIYVATAQNYPEDADWQTRLQQHQQRRPADWQLREVPIALLDVLEAAQATECLLIDSLGTWITNCLELPDAEWSIVQQAFIQSLQNTEAQVILVAEETGWGVIPAHLAGRIFRDRLGRLTRAVAAIATATYLAVAGYAVNLAAVGVKIADEVPK</sequence>
<keyword evidence="14" id="KW-0067">ATP-binding</keyword>
<comment type="function">
    <text evidence="4">Catalyzes ATP-dependent phosphorylation of adenosylcobinamide and addition of GMP to adenosylcobinamide phosphate.</text>
</comment>
<gene>
    <name evidence="20" type="primary">cobU</name>
    <name evidence="20" type="ORF">ACFVKH_05625</name>
</gene>
<keyword evidence="18" id="KW-0812">Transmembrane</keyword>
<dbReference type="CDD" id="cd00544">
    <property type="entry name" value="CobU"/>
    <property type="match status" value="1"/>
</dbReference>
<evidence type="ECO:0000256" key="9">
    <source>
        <dbReference type="ARBA" id="ARBA00012523"/>
    </source>
</evidence>
<comment type="catalytic activity">
    <reaction evidence="1">
        <text>adenosylcob(III)inamide + ATP = adenosylcob(III)inamide phosphate + ADP + H(+)</text>
        <dbReference type="Rhea" id="RHEA:15769"/>
        <dbReference type="ChEBI" id="CHEBI:2480"/>
        <dbReference type="ChEBI" id="CHEBI:15378"/>
        <dbReference type="ChEBI" id="CHEBI:30616"/>
        <dbReference type="ChEBI" id="CHEBI:58502"/>
        <dbReference type="ChEBI" id="CHEBI:456216"/>
        <dbReference type="EC" id="2.7.1.156"/>
    </reaction>
</comment>
<evidence type="ECO:0000259" key="19">
    <source>
        <dbReference type="SMART" id="SM00382"/>
    </source>
</evidence>
<dbReference type="SUPFAM" id="SSF52540">
    <property type="entry name" value="P-loop containing nucleoside triphosphate hydrolases"/>
    <property type="match status" value="1"/>
</dbReference>
<comment type="catalytic activity">
    <reaction evidence="2">
        <text>adenosylcob(III)inamide phosphate + GTP + H(+) = adenosylcob(III)inamide-GDP + diphosphate</text>
        <dbReference type="Rhea" id="RHEA:22712"/>
        <dbReference type="ChEBI" id="CHEBI:15378"/>
        <dbReference type="ChEBI" id="CHEBI:33019"/>
        <dbReference type="ChEBI" id="CHEBI:37565"/>
        <dbReference type="ChEBI" id="CHEBI:58502"/>
        <dbReference type="ChEBI" id="CHEBI:60487"/>
        <dbReference type="EC" id="2.7.7.62"/>
    </reaction>
</comment>
<evidence type="ECO:0000256" key="15">
    <source>
        <dbReference type="ARBA" id="ARBA00023134"/>
    </source>
</evidence>
<keyword evidence="15" id="KW-0342">GTP-binding</keyword>
<dbReference type="EC" id="2.7.7.62" evidence="9"/>
<keyword evidence="13 20" id="KW-0418">Kinase</keyword>
<dbReference type="NCBIfam" id="NF004469">
    <property type="entry name" value="PRK05800.1"/>
    <property type="match status" value="1"/>
</dbReference>
<dbReference type="PANTHER" id="PTHR34848">
    <property type="match status" value="1"/>
</dbReference>
<evidence type="ECO:0000256" key="18">
    <source>
        <dbReference type="SAM" id="Phobius"/>
    </source>
</evidence>
<evidence type="ECO:0000256" key="16">
    <source>
        <dbReference type="ARBA" id="ARBA00029570"/>
    </source>
</evidence>